<proteinExistence type="predicted"/>
<comment type="caution">
    <text evidence="1">The sequence shown here is derived from an EMBL/GenBank/DDBJ whole genome shotgun (WGS) entry which is preliminary data.</text>
</comment>
<evidence type="ECO:0000313" key="1">
    <source>
        <dbReference type="EMBL" id="MFC4466855.1"/>
    </source>
</evidence>
<name>A0ABV8YRT2_9ACTN</name>
<dbReference type="EMBL" id="JBHSFG010000031">
    <property type="protein sequence ID" value="MFC4466855.1"/>
    <property type="molecule type" value="Genomic_DNA"/>
</dbReference>
<sequence>MGWGAFIGAGIGAMYYLGHALWLAESLSADELAAEITLLEAHDARAVQDLADATWTLEMFRGFSAACRSPRTLSWGLLAL</sequence>
<protein>
    <submittedName>
        <fullName evidence="1">Uncharacterized protein</fullName>
    </submittedName>
</protein>
<organism evidence="1 2">
    <name type="scientific">Streptomyces xiangluensis</name>
    <dbReference type="NCBI Taxonomy" id="2665720"/>
    <lineage>
        <taxon>Bacteria</taxon>
        <taxon>Bacillati</taxon>
        <taxon>Actinomycetota</taxon>
        <taxon>Actinomycetes</taxon>
        <taxon>Kitasatosporales</taxon>
        <taxon>Streptomycetaceae</taxon>
        <taxon>Streptomyces</taxon>
    </lineage>
</organism>
<reference evidence="2" key="1">
    <citation type="journal article" date="2019" name="Int. J. Syst. Evol. Microbiol.">
        <title>The Global Catalogue of Microorganisms (GCM) 10K type strain sequencing project: providing services to taxonomists for standard genome sequencing and annotation.</title>
        <authorList>
            <consortium name="The Broad Institute Genomics Platform"/>
            <consortium name="The Broad Institute Genome Sequencing Center for Infectious Disease"/>
            <person name="Wu L."/>
            <person name="Ma J."/>
        </authorList>
    </citation>
    <scope>NUCLEOTIDE SEQUENCE [LARGE SCALE GENOMIC DNA]</scope>
    <source>
        <strain evidence="2">DT43</strain>
    </source>
</reference>
<dbReference type="Proteomes" id="UP001596012">
    <property type="component" value="Unassembled WGS sequence"/>
</dbReference>
<keyword evidence="2" id="KW-1185">Reference proteome</keyword>
<accession>A0ABV8YRT2</accession>
<gene>
    <name evidence="1" type="ORF">ACFPH6_20375</name>
</gene>
<evidence type="ECO:0000313" key="2">
    <source>
        <dbReference type="Proteomes" id="UP001596012"/>
    </source>
</evidence>